<organism evidence="1 2">
    <name type="scientific">Glarea lozoyensis (strain ATCC 74030 / MF5533)</name>
    <dbReference type="NCBI Taxonomy" id="1104152"/>
    <lineage>
        <taxon>Eukaryota</taxon>
        <taxon>Fungi</taxon>
        <taxon>Dikarya</taxon>
        <taxon>Ascomycota</taxon>
        <taxon>Pezizomycotina</taxon>
        <taxon>Leotiomycetes</taxon>
        <taxon>Helotiales</taxon>
        <taxon>Helotiaceae</taxon>
        <taxon>Glarea</taxon>
    </lineage>
</organism>
<comment type="caution">
    <text evidence="1">The sequence shown here is derived from an EMBL/GenBank/DDBJ whole genome shotgun (WGS) entry which is preliminary data.</text>
</comment>
<accession>H0EGV0</accession>
<keyword evidence="2" id="KW-1185">Reference proteome</keyword>
<proteinExistence type="predicted"/>
<dbReference type="InParanoid" id="H0EGV0"/>
<name>H0EGV0_GLAL7</name>
<dbReference type="AlphaFoldDB" id="H0EGV0"/>
<reference evidence="1 2" key="1">
    <citation type="journal article" date="2012" name="Eukaryot. Cell">
        <title>Genome sequence of the fungus Glarea lozoyensis: the first genome sequence of a species from the Helotiaceae family.</title>
        <authorList>
            <person name="Youssar L."/>
            <person name="Gruening B.A."/>
            <person name="Erxleben A."/>
            <person name="Guenther S."/>
            <person name="Huettel W."/>
        </authorList>
    </citation>
    <scope>NUCLEOTIDE SEQUENCE [LARGE SCALE GENOMIC DNA]</scope>
    <source>
        <strain evidence="2">ATCC 74030 / MF5533</strain>
    </source>
</reference>
<dbReference type="EMBL" id="AGUE01000032">
    <property type="protein sequence ID" value="EHL02214.1"/>
    <property type="molecule type" value="Genomic_DNA"/>
</dbReference>
<protein>
    <submittedName>
        <fullName evidence="1">Uncharacterized protein</fullName>
    </submittedName>
</protein>
<dbReference type="HOGENOM" id="CLU_3191447_0_0_1"/>
<evidence type="ECO:0000313" key="2">
    <source>
        <dbReference type="Proteomes" id="UP000005446"/>
    </source>
</evidence>
<gene>
    <name evidence="1" type="ORF">M7I_1808</name>
</gene>
<sequence length="46" mass="5305">MKWLLGSWYLNGKDALWSKSGIDENASEYKTTGAKPKMLDNENFHE</sequence>
<evidence type="ECO:0000313" key="1">
    <source>
        <dbReference type="EMBL" id="EHL02214.1"/>
    </source>
</evidence>
<dbReference type="Proteomes" id="UP000005446">
    <property type="component" value="Unassembled WGS sequence"/>
</dbReference>